<accession>A0A486PGL9</accession>
<keyword evidence="1" id="KW-0732">Signal</keyword>
<dbReference type="Gene3D" id="2.60.40.10">
    <property type="entry name" value="Immunoglobulins"/>
    <property type="match status" value="1"/>
</dbReference>
<dbReference type="InterPro" id="IPR008962">
    <property type="entry name" value="PapD-like_sf"/>
</dbReference>
<evidence type="ECO:0000313" key="2">
    <source>
        <dbReference type="EMBL" id="VGL68838.1"/>
    </source>
</evidence>
<dbReference type="EMBL" id="CAAHCR010000003">
    <property type="protein sequence ID" value="VGL68838.1"/>
    <property type="molecule type" value="Genomic_DNA"/>
</dbReference>
<dbReference type="InterPro" id="IPR013783">
    <property type="entry name" value="Ig-like_fold"/>
</dbReference>
<sequence>MMKKMLFIGLCGLCIQPASAVYFDSIIYDMDASKDFISRPLVNDTSSNNLYTISAYKIARPGNGNERPVPGQDKDLVWSPLQFIVQANGLEYFKLYYRGPGDDIERYYRVIFKETPVTVFPWRMEQKKLNIVPSVSMSTILIVRPRKTRFQYEINEATGTIKNTGNTYFRVILQKGCNGDDESSTQFYMLPGDSWTGPEAKNGNRKYIVALGRYHKLGDGCFMDAPG</sequence>
<dbReference type="SUPFAM" id="SSF49354">
    <property type="entry name" value="PapD-like"/>
    <property type="match status" value="1"/>
</dbReference>
<dbReference type="AlphaFoldDB" id="A0A486PGL9"/>
<gene>
    <name evidence="3" type="primary">matC_1</name>
    <name evidence="2" type="synonym">matC_2</name>
    <name evidence="3" type="ORF">SAMEA4873646_03505</name>
    <name evidence="2" type="ORF">SAMEA4873647_02849</name>
</gene>
<dbReference type="EMBL" id="CAAHCP010000007">
    <property type="protein sequence ID" value="VGL73839.1"/>
    <property type="molecule type" value="Genomic_DNA"/>
</dbReference>
<reference evidence="3" key="1">
    <citation type="submission" date="2019-03" db="EMBL/GenBank/DDBJ databases">
        <authorList>
            <consortium name="Pathogen Informatics"/>
        </authorList>
    </citation>
    <scope>NUCLEOTIDE SEQUENCE</scope>
    <source>
        <strain evidence="3">5012STDY7626444</strain>
        <strain evidence="2">5012STDY7626445</strain>
    </source>
</reference>
<name>A0A486PGL9_KLEPN</name>
<evidence type="ECO:0000313" key="3">
    <source>
        <dbReference type="EMBL" id="VGL73839.1"/>
    </source>
</evidence>
<protein>
    <submittedName>
        <fullName evidence="3">CFA/I fimbrial chaperone</fullName>
    </submittedName>
</protein>
<feature type="signal peptide" evidence="1">
    <location>
        <begin position="1"/>
        <end position="20"/>
    </location>
</feature>
<feature type="chain" id="PRO_5044088778" evidence="1">
    <location>
        <begin position="21"/>
        <end position="227"/>
    </location>
</feature>
<dbReference type="RefSeq" id="WP_023279206.1">
    <property type="nucleotide sequence ID" value="NZ_AP026912.1"/>
</dbReference>
<organism evidence="3">
    <name type="scientific">Klebsiella pneumoniae</name>
    <dbReference type="NCBI Taxonomy" id="573"/>
    <lineage>
        <taxon>Bacteria</taxon>
        <taxon>Pseudomonadati</taxon>
        <taxon>Pseudomonadota</taxon>
        <taxon>Gammaproteobacteria</taxon>
        <taxon>Enterobacterales</taxon>
        <taxon>Enterobacteriaceae</taxon>
        <taxon>Klebsiella/Raoultella group</taxon>
        <taxon>Klebsiella</taxon>
        <taxon>Klebsiella pneumoniae complex</taxon>
    </lineage>
</organism>
<evidence type="ECO:0000256" key="1">
    <source>
        <dbReference type="SAM" id="SignalP"/>
    </source>
</evidence>
<proteinExistence type="predicted"/>